<feature type="transmembrane region" description="Helical" evidence="1">
    <location>
        <begin position="122"/>
        <end position="142"/>
    </location>
</feature>
<gene>
    <name evidence="2" type="ORF">N478_06710</name>
</gene>
<keyword evidence="1" id="KW-1133">Transmembrane helix</keyword>
<keyword evidence="1" id="KW-0812">Transmembrane</keyword>
<dbReference type="AlphaFoldDB" id="A0A167JW20"/>
<dbReference type="Proteomes" id="UP000076661">
    <property type="component" value="Unassembled WGS sequence"/>
</dbReference>
<organism evidence="2 3">
    <name type="scientific">Pseudoalteromonas luteoviolacea S4060-1</name>
    <dbReference type="NCBI Taxonomy" id="1365257"/>
    <lineage>
        <taxon>Bacteria</taxon>
        <taxon>Pseudomonadati</taxon>
        <taxon>Pseudomonadota</taxon>
        <taxon>Gammaproteobacteria</taxon>
        <taxon>Alteromonadales</taxon>
        <taxon>Pseudoalteromonadaceae</taxon>
        <taxon>Pseudoalteromonas</taxon>
    </lineage>
</organism>
<comment type="caution">
    <text evidence="2">The sequence shown here is derived from an EMBL/GenBank/DDBJ whole genome shotgun (WGS) entry which is preliminary data.</text>
</comment>
<dbReference type="RefSeq" id="WP_063382808.1">
    <property type="nucleotide sequence ID" value="NZ_AUXX01000045.1"/>
</dbReference>
<accession>A0A167JW20</accession>
<keyword evidence="1" id="KW-0472">Membrane</keyword>
<feature type="transmembrane region" description="Helical" evidence="1">
    <location>
        <begin position="12"/>
        <end position="34"/>
    </location>
</feature>
<feature type="transmembrane region" description="Helical" evidence="1">
    <location>
        <begin position="55"/>
        <end position="71"/>
    </location>
</feature>
<dbReference type="PATRIC" id="fig|1365257.3.peg.4660"/>
<protein>
    <submittedName>
        <fullName evidence="2">Uncharacterized protein</fullName>
    </submittedName>
</protein>
<sequence>MVESLEFFRATFASFNQFLLLSLLLLLPVYLFKWRVQLVSLIKTKEGSDLFHQQACWIIVASMALVNWFGSVYTDELVLSLSTDYITKRKLFYLCKMLFVLFAAASLYALHKFTKVHIEQPSKLFVYMLINNLTLCFIQFILRGYEITEVFNVPYLFMAMFVQTVVHMYIVCYPYREFLSKSMKLKL</sequence>
<dbReference type="EMBL" id="AUXX01000045">
    <property type="protein sequence ID" value="KZN61753.1"/>
    <property type="molecule type" value="Genomic_DNA"/>
</dbReference>
<evidence type="ECO:0000256" key="1">
    <source>
        <dbReference type="SAM" id="Phobius"/>
    </source>
</evidence>
<reference evidence="2 3" key="1">
    <citation type="submission" date="2013-07" db="EMBL/GenBank/DDBJ databases">
        <title>Comparative Genomic and Metabolomic Analysis of Twelve Strains of Pseudoalteromonas luteoviolacea.</title>
        <authorList>
            <person name="Vynne N.G."/>
            <person name="Mansson M."/>
            <person name="Gram L."/>
        </authorList>
    </citation>
    <scope>NUCLEOTIDE SEQUENCE [LARGE SCALE GENOMIC DNA]</scope>
    <source>
        <strain evidence="2 3">S4060-1</strain>
    </source>
</reference>
<proteinExistence type="predicted"/>
<evidence type="ECO:0000313" key="2">
    <source>
        <dbReference type="EMBL" id="KZN61753.1"/>
    </source>
</evidence>
<name>A0A167JW20_9GAMM</name>
<feature type="transmembrane region" description="Helical" evidence="1">
    <location>
        <begin position="154"/>
        <end position="175"/>
    </location>
</feature>
<feature type="transmembrane region" description="Helical" evidence="1">
    <location>
        <begin position="91"/>
        <end position="110"/>
    </location>
</feature>
<evidence type="ECO:0000313" key="3">
    <source>
        <dbReference type="Proteomes" id="UP000076661"/>
    </source>
</evidence>